<feature type="active site" description="Proton donor/acceptor" evidence="5">
    <location>
        <position position="145"/>
    </location>
</feature>
<evidence type="ECO:0000259" key="8">
    <source>
        <dbReference type="Pfam" id="PF03372"/>
    </source>
</evidence>
<dbReference type="GO" id="GO:0046872">
    <property type="term" value="F:metal ion binding"/>
    <property type="evidence" value="ECO:0007669"/>
    <property type="project" value="UniProtKB-KW"/>
</dbReference>
<accession>A0A0K2ZRR3</accession>
<comment type="similarity">
    <text evidence="1">Belongs to the DNA repair enzymes AP/ExoA family.</text>
</comment>
<dbReference type="Gene3D" id="3.60.10.10">
    <property type="entry name" value="Endonuclease/exonuclease/phosphatase"/>
    <property type="match status" value="1"/>
</dbReference>
<feature type="binding site" evidence="6">
    <location>
        <position position="34"/>
    </location>
    <ligand>
        <name>Mg(2+)</name>
        <dbReference type="ChEBI" id="CHEBI:18420"/>
        <label>1</label>
    </ligand>
</feature>
<dbReference type="Pfam" id="PF03372">
    <property type="entry name" value="Exo_endo_phos"/>
    <property type="match status" value="1"/>
</dbReference>
<protein>
    <submittedName>
        <fullName evidence="9">Exodeoxyribonuclease III</fullName>
    </submittedName>
</protein>
<dbReference type="InterPro" id="IPR004808">
    <property type="entry name" value="AP_endonuc_1"/>
</dbReference>
<sequence>MKIASWNVNSLNVRLPHLQQWLEAFAPDVVGIQETKLEDHKFPDAALAAAGYRSVFAGQKTYNGVAILSRAPLSDVQIGVPGLEDAQQRVIAASVGELRIVNLYVVNGQDVGTDKYAYKLRWLEAVHDWLAAELQRHPRMVVLGDFNIAPDARDVHDPLLWSDNHILTSSAERGALHRLQALGLHDGFRLHHEDGGIFSWWDYRQAGFRRDLGLRIDLTLVSDALKAHTRAAGIDREPRTWDRPSDHAPAWIELDVEGPGA</sequence>
<comment type="cofactor">
    <cofactor evidence="6">
        <name>Mg(2+)</name>
        <dbReference type="ChEBI" id="CHEBI:18420"/>
    </cofactor>
    <cofactor evidence="6">
        <name>Mn(2+)</name>
        <dbReference type="ChEBI" id="CHEBI:29035"/>
    </cofactor>
    <text evidence="6">Probably binds two magnesium or manganese ions per subunit.</text>
</comment>
<dbReference type="InterPro" id="IPR036691">
    <property type="entry name" value="Endo/exonu/phosph_ase_sf"/>
</dbReference>
<dbReference type="InterPro" id="IPR037493">
    <property type="entry name" value="ExoIII-like"/>
</dbReference>
<dbReference type="PANTHER" id="PTHR43250:SF2">
    <property type="entry name" value="EXODEOXYRIBONUCLEASE III"/>
    <property type="match status" value="1"/>
</dbReference>
<dbReference type="NCBIfam" id="TIGR00633">
    <property type="entry name" value="xth"/>
    <property type="match status" value="1"/>
</dbReference>
<reference evidence="9 10" key="1">
    <citation type="submission" date="2015-07" db="EMBL/GenBank/DDBJ databases">
        <authorList>
            <person name="Noorani M."/>
        </authorList>
    </citation>
    <scope>NUCLEOTIDE SEQUENCE [LARGE SCALE GENOMIC DNA]</scope>
    <source>
        <strain evidence="9">LMG730</strain>
    </source>
</reference>
<dbReference type="SUPFAM" id="SSF56219">
    <property type="entry name" value="DNase I-like"/>
    <property type="match status" value="1"/>
</dbReference>
<keyword evidence="3" id="KW-0378">Hydrolase</keyword>
<feature type="site" description="Interaction with DNA substrate" evidence="7">
    <location>
        <position position="247"/>
    </location>
</feature>
<dbReference type="GO" id="GO:0006281">
    <property type="term" value="P:DNA repair"/>
    <property type="evidence" value="ECO:0007669"/>
    <property type="project" value="InterPro"/>
</dbReference>
<feature type="binding site" evidence="6">
    <location>
        <position position="7"/>
    </location>
    <ligand>
        <name>Mg(2+)</name>
        <dbReference type="ChEBI" id="CHEBI:18420"/>
        <label>1</label>
    </ligand>
</feature>
<keyword evidence="2 6" id="KW-0479">Metal-binding</keyword>
<dbReference type="GO" id="GO:0004519">
    <property type="term" value="F:endonuclease activity"/>
    <property type="evidence" value="ECO:0007669"/>
    <property type="project" value="InterPro"/>
</dbReference>
<feature type="domain" description="Endonuclease/exonuclease/phosphatase" evidence="8">
    <location>
        <begin position="4"/>
        <end position="247"/>
    </location>
</feature>
<keyword evidence="6" id="KW-0464">Manganese</keyword>
<dbReference type="RefSeq" id="WP_053838129.1">
    <property type="nucleotide sequence ID" value="NZ_CP076251.1"/>
</dbReference>
<dbReference type="NCBIfam" id="TIGR00195">
    <property type="entry name" value="exoDNase_III"/>
    <property type="match status" value="1"/>
</dbReference>
<dbReference type="PANTHER" id="PTHR43250">
    <property type="entry name" value="EXODEOXYRIBONUCLEASE III"/>
    <property type="match status" value="1"/>
</dbReference>
<keyword evidence="4 6" id="KW-0460">Magnesium</keyword>
<evidence type="ECO:0000256" key="4">
    <source>
        <dbReference type="ARBA" id="ARBA00022842"/>
    </source>
</evidence>
<organism evidence="9 10">
    <name type="scientific">Xanthomonas graminis pv. phlei</name>
    <dbReference type="NCBI Taxonomy" id="487906"/>
    <lineage>
        <taxon>Bacteria</taxon>
        <taxon>Pseudomonadati</taxon>
        <taxon>Pseudomonadota</taxon>
        <taxon>Gammaproteobacteria</taxon>
        <taxon>Lysobacterales</taxon>
        <taxon>Lysobacteraceae</taxon>
        <taxon>Xanthomonas</taxon>
        <taxon>Xanthomonas translucens group</taxon>
        <taxon>Xanthomonas graminis</taxon>
    </lineage>
</organism>
<feature type="binding site" evidence="6">
    <location>
        <position position="145"/>
    </location>
    <ligand>
        <name>Mg(2+)</name>
        <dbReference type="ChEBI" id="CHEBI:18420"/>
        <label>1</label>
    </ligand>
</feature>
<dbReference type="PROSITE" id="PS51435">
    <property type="entry name" value="AP_NUCLEASE_F1_4"/>
    <property type="match status" value="1"/>
</dbReference>
<evidence type="ECO:0000256" key="7">
    <source>
        <dbReference type="PIRSR" id="PIRSR604808-3"/>
    </source>
</evidence>
<dbReference type="CDD" id="cd09086">
    <property type="entry name" value="ExoIII-like_AP-endo"/>
    <property type="match status" value="1"/>
</dbReference>
<dbReference type="GO" id="GO:0008311">
    <property type="term" value="F:double-stranded DNA 3'-5' DNA exonuclease activity"/>
    <property type="evidence" value="ECO:0007669"/>
    <property type="project" value="InterPro"/>
</dbReference>
<dbReference type="EMBL" id="CXOJ01000034">
    <property type="protein sequence ID" value="CTP87692.1"/>
    <property type="molecule type" value="Genomic_DNA"/>
</dbReference>
<evidence type="ECO:0000256" key="3">
    <source>
        <dbReference type="ARBA" id="ARBA00022801"/>
    </source>
</evidence>
<dbReference type="PROSITE" id="PS00726">
    <property type="entry name" value="AP_NUCLEASE_F1_1"/>
    <property type="match status" value="1"/>
</dbReference>
<evidence type="ECO:0000256" key="1">
    <source>
        <dbReference type="ARBA" id="ARBA00007092"/>
    </source>
</evidence>
<dbReference type="AlphaFoldDB" id="A0A0K2ZRR3"/>
<dbReference type="InterPro" id="IPR005135">
    <property type="entry name" value="Endo/exonuclease/phosphatase"/>
</dbReference>
<evidence type="ECO:0000256" key="2">
    <source>
        <dbReference type="ARBA" id="ARBA00022723"/>
    </source>
</evidence>
<evidence type="ECO:0000256" key="6">
    <source>
        <dbReference type="PIRSR" id="PIRSR604808-2"/>
    </source>
</evidence>
<dbReference type="Proteomes" id="UP000045978">
    <property type="component" value="Unassembled WGS sequence"/>
</dbReference>
<evidence type="ECO:0000313" key="9">
    <source>
        <dbReference type="EMBL" id="CTP87692.1"/>
    </source>
</evidence>
<dbReference type="InterPro" id="IPR020847">
    <property type="entry name" value="AP_endonuclease_F1_BS"/>
</dbReference>
<feature type="active site" description="Proton acceptor" evidence="5">
    <location>
        <position position="247"/>
    </location>
</feature>
<evidence type="ECO:0000313" key="10">
    <source>
        <dbReference type="Proteomes" id="UP000045978"/>
    </source>
</evidence>
<feature type="binding site" evidence="6">
    <location>
        <position position="246"/>
    </location>
    <ligand>
        <name>Mg(2+)</name>
        <dbReference type="ChEBI" id="CHEBI:18420"/>
        <label>1</label>
    </ligand>
</feature>
<feature type="site" description="Important for catalytic activity" evidence="7">
    <location>
        <position position="217"/>
    </location>
</feature>
<gene>
    <name evidence="9" type="ORF">XTPLMG730_1883</name>
</gene>
<feature type="site" description="Transition state stabilizer" evidence="7">
    <location>
        <position position="147"/>
    </location>
</feature>
<proteinExistence type="inferred from homology"/>
<feature type="active site" evidence="5">
    <location>
        <position position="104"/>
    </location>
</feature>
<evidence type="ECO:0000256" key="5">
    <source>
        <dbReference type="PIRSR" id="PIRSR604808-1"/>
    </source>
</evidence>
<dbReference type="GO" id="GO:0003677">
    <property type="term" value="F:DNA binding"/>
    <property type="evidence" value="ECO:0007669"/>
    <property type="project" value="InterPro"/>
</dbReference>
<feature type="binding site" evidence="6">
    <location>
        <position position="147"/>
    </location>
    <ligand>
        <name>Mg(2+)</name>
        <dbReference type="ChEBI" id="CHEBI:18420"/>
        <label>1</label>
    </ligand>
</feature>
<feature type="binding site" evidence="6">
    <location>
        <position position="247"/>
    </location>
    <ligand>
        <name>Mg(2+)</name>
        <dbReference type="ChEBI" id="CHEBI:18420"/>
        <label>1</label>
    </ligand>
</feature>
<name>A0A0K2ZRR3_9XANT</name>